<accession>A0A224YG71</accession>
<feature type="signal peptide" evidence="2">
    <location>
        <begin position="1"/>
        <end position="24"/>
    </location>
</feature>
<feature type="region of interest" description="Disordered" evidence="1">
    <location>
        <begin position="49"/>
        <end position="101"/>
    </location>
</feature>
<evidence type="ECO:0008006" key="4">
    <source>
        <dbReference type="Google" id="ProtNLM"/>
    </source>
</evidence>
<name>A0A224YG71_9ACAR</name>
<evidence type="ECO:0000313" key="3">
    <source>
        <dbReference type="EMBL" id="MAA14739.1"/>
    </source>
</evidence>
<dbReference type="EMBL" id="GFPF01003593">
    <property type="protein sequence ID" value="MAA14739.1"/>
    <property type="molecule type" value="Transcribed_RNA"/>
</dbReference>
<evidence type="ECO:0000256" key="2">
    <source>
        <dbReference type="SAM" id="SignalP"/>
    </source>
</evidence>
<proteinExistence type="predicted"/>
<reference evidence="3" key="1">
    <citation type="journal article" date="2017" name="Parasit. Vectors">
        <title>Sialotranscriptomics of Rhipicephalus zambeziensis reveals intricate expression profiles of secretory proteins and suggests tight temporal transcriptional regulation during blood-feeding.</title>
        <authorList>
            <person name="de Castro M.H."/>
            <person name="de Klerk D."/>
            <person name="Pienaar R."/>
            <person name="Rees D.J.G."/>
            <person name="Mans B.J."/>
        </authorList>
    </citation>
    <scope>NUCLEOTIDE SEQUENCE</scope>
    <source>
        <tissue evidence="3">Salivary glands</tissue>
    </source>
</reference>
<feature type="compositionally biased region" description="Basic and acidic residues" evidence="1">
    <location>
        <begin position="68"/>
        <end position="84"/>
    </location>
</feature>
<dbReference type="AlphaFoldDB" id="A0A224YG71"/>
<feature type="compositionally biased region" description="Basic residues" evidence="1">
    <location>
        <begin position="92"/>
        <end position="101"/>
    </location>
</feature>
<organism evidence="3">
    <name type="scientific">Rhipicephalus zambeziensis</name>
    <dbReference type="NCBI Taxonomy" id="60191"/>
    <lineage>
        <taxon>Eukaryota</taxon>
        <taxon>Metazoa</taxon>
        <taxon>Ecdysozoa</taxon>
        <taxon>Arthropoda</taxon>
        <taxon>Chelicerata</taxon>
        <taxon>Arachnida</taxon>
        <taxon>Acari</taxon>
        <taxon>Parasitiformes</taxon>
        <taxon>Ixodida</taxon>
        <taxon>Ixodoidea</taxon>
        <taxon>Ixodidae</taxon>
        <taxon>Rhipicephalinae</taxon>
        <taxon>Rhipicephalus</taxon>
        <taxon>Rhipicephalus</taxon>
    </lineage>
</organism>
<feature type="chain" id="PRO_5013257029" description="Secreted protein" evidence="2">
    <location>
        <begin position="25"/>
        <end position="101"/>
    </location>
</feature>
<keyword evidence="2" id="KW-0732">Signal</keyword>
<sequence>MKTFMCSIVHALATLALIIPTAERRRPFAVFAIVYSGPNGRARFYKMGNRTKPCGTAQRNTSAASAEVPRHPHDRDHNHRKSECPDILTKLLGKKRRRRAV</sequence>
<protein>
    <recommendedName>
        <fullName evidence="4">Secreted protein</fullName>
    </recommendedName>
</protein>
<evidence type="ECO:0000256" key="1">
    <source>
        <dbReference type="SAM" id="MobiDB-lite"/>
    </source>
</evidence>